<dbReference type="AlphaFoldDB" id="A0ABD5LS47"/>
<evidence type="ECO:0000313" key="1">
    <source>
        <dbReference type="EMBL" id="MEY2344165.1"/>
    </source>
</evidence>
<sequence>MAITGVAIKTKPVLARPAKEGEVITTYIKGEGLKLFRSQPKRVIGLYKIFVQQQVMKKFWSEKINLLSAIIWLMQTKRKASHR</sequence>
<proteinExistence type="predicted"/>
<reference evidence="1" key="1">
    <citation type="submission" date="2021-05" db="EMBL/GenBank/DDBJ databases">
        <title>First report of NDM-5 and VEB-6 producing Proteus mirabilis isolated from blood of a sepsis patient in Kolkata, India.</title>
        <authorList>
            <person name="Halder G."/>
            <person name="Chaudhuri B."/>
            <person name="Dutta S."/>
        </authorList>
    </citation>
    <scope>NUCLEOTIDE SEQUENCE [LARGE SCALE GENOMIC DNA]</scope>
    <source>
        <strain evidence="1">7049</strain>
    </source>
</reference>
<protein>
    <submittedName>
        <fullName evidence="1">Uncharacterized protein</fullName>
    </submittedName>
</protein>
<comment type="caution">
    <text evidence="1">The sequence shown here is derived from an EMBL/GenBank/DDBJ whole genome shotgun (WGS) entry which is preliminary data.</text>
</comment>
<organism evidence="1">
    <name type="scientific">Proteus mirabilis</name>
    <dbReference type="NCBI Taxonomy" id="584"/>
    <lineage>
        <taxon>Bacteria</taxon>
        <taxon>Pseudomonadati</taxon>
        <taxon>Pseudomonadota</taxon>
        <taxon>Gammaproteobacteria</taxon>
        <taxon>Enterobacterales</taxon>
        <taxon>Morganellaceae</taxon>
        <taxon>Proteus</taxon>
    </lineage>
</organism>
<dbReference type="EMBL" id="JADQCH020000001">
    <property type="protein sequence ID" value="MEY2344165.1"/>
    <property type="molecule type" value="Genomic_DNA"/>
</dbReference>
<gene>
    <name evidence="1" type="ORF">I3679_008520</name>
</gene>
<name>A0ABD5LS47_PROMI</name>
<accession>A0ABD5LS47</accession>